<proteinExistence type="predicted"/>
<feature type="region of interest" description="Disordered" evidence="1">
    <location>
        <begin position="1"/>
        <end position="29"/>
    </location>
</feature>
<reference evidence="2 3" key="1">
    <citation type="submission" date="2017-04" db="EMBL/GenBank/DDBJ databases">
        <title>Draft genome sequence of Marssonina coronaria NL1: causal agent of apple blotch.</title>
        <authorList>
            <person name="Cheng Q."/>
        </authorList>
    </citation>
    <scope>NUCLEOTIDE SEQUENCE [LARGE SCALE GENOMIC DNA]</scope>
    <source>
        <strain evidence="2 3">NL1</strain>
    </source>
</reference>
<evidence type="ECO:0000313" key="3">
    <source>
        <dbReference type="Proteomes" id="UP000242519"/>
    </source>
</evidence>
<keyword evidence="3" id="KW-1185">Reference proteome</keyword>
<feature type="compositionally biased region" description="Polar residues" evidence="1">
    <location>
        <begin position="1"/>
        <end position="20"/>
    </location>
</feature>
<evidence type="ECO:0000313" key="2">
    <source>
        <dbReference type="EMBL" id="OWP06183.1"/>
    </source>
</evidence>
<name>A0A218ZF60_9HELO</name>
<gene>
    <name evidence="2" type="ORF">B2J93_822</name>
</gene>
<accession>A0A218ZF60</accession>
<feature type="region of interest" description="Disordered" evidence="1">
    <location>
        <begin position="45"/>
        <end position="75"/>
    </location>
</feature>
<comment type="caution">
    <text evidence="2">The sequence shown here is derived from an EMBL/GenBank/DDBJ whole genome shotgun (WGS) entry which is preliminary data.</text>
</comment>
<feature type="compositionally biased region" description="Polar residues" evidence="1">
    <location>
        <begin position="45"/>
        <end position="56"/>
    </location>
</feature>
<organism evidence="2 3">
    <name type="scientific">Diplocarpon coronariae</name>
    <dbReference type="NCBI Taxonomy" id="2795749"/>
    <lineage>
        <taxon>Eukaryota</taxon>
        <taxon>Fungi</taxon>
        <taxon>Dikarya</taxon>
        <taxon>Ascomycota</taxon>
        <taxon>Pezizomycotina</taxon>
        <taxon>Leotiomycetes</taxon>
        <taxon>Helotiales</taxon>
        <taxon>Drepanopezizaceae</taxon>
        <taxon>Diplocarpon</taxon>
    </lineage>
</organism>
<evidence type="ECO:0000256" key="1">
    <source>
        <dbReference type="SAM" id="MobiDB-lite"/>
    </source>
</evidence>
<dbReference type="AlphaFoldDB" id="A0A218ZF60"/>
<dbReference type="EMBL" id="MZNU01000053">
    <property type="protein sequence ID" value="OWP06183.1"/>
    <property type="molecule type" value="Genomic_DNA"/>
</dbReference>
<sequence>MASNTTQRQCQTCGGPSSAPTAVGGHRPADFRLPILHDLSTTWQGATAPQQTSPPRSSFHAAAAHEPPKDWAATTPPSAGIEPALLHTSRVVRSTSKPYVITPALNFPMGQPCLRISSSALGMRGSEKDEVLAQYSTSGGDAVADRRAGEGLPSCLCLLLPSHPTAGGAGIEKRSYPLNEGQHRMDPERLLSALQLAATAHHYRPSLPHRSPTGNTGGCR</sequence>
<protein>
    <submittedName>
        <fullName evidence="2">Uncharacterized protein</fullName>
    </submittedName>
</protein>
<dbReference type="InParanoid" id="A0A218ZF60"/>
<dbReference type="Proteomes" id="UP000242519">
    <property type="component" value="Unassembled WGS sequence"/>
</dbReference>